<dbReference type="PANTHER" id="PTHR45672:SF2">
    <property type="entry name" value="PROTEIN DISULFIDE-ISOMERASE A5"/>
    <property type="match status" value="1"/>
</dbReference>
<proteinExistence type="predicted"/>
<keyword evidence="3" id="KW-1185">Reference proteome</keyword>
<dbReference type="AlphaFoldDB" id="A0A3S1AXH2"/>
<evidence type="ECO:0000259" key="1">
    <source>
        <dbReference type="Pfam" id="PF00085"/>
    </source>
</evidence>
<dbReference type="EMBL" id="RQTK01001577">
    <property type="protein sequence ID" value="RUS69781.1"/>
    <property type="molecule type" value="Genomic_DNA"/>
</dbReference>
<dbReference type="Proteomes" id="UP000271974">
    <property type="component" value="Unassembled WGS sequence"/>
</dbReference>
<name>A0A3S1AXH2_ELYCH</name>
<dbReference type="Pfam" id="PF00085">
    <property type="entry name" value="Thioredoxin"/>
    <property type="match status" value="1"/>
</dbReference>
<dbReference type="GO" id="GO:0006457">
    <property type="term" value="P:protein folding"/>
    <property type="evidence" value="ECO:0007669"/>
    <property type="project" value="TreeGrafter"/>
</dbReference>
<evidence type="ECO:0000313" key="3">
    <source>
        <dbReference type="Proteomes" id="UP000271974"/>
    </source>
</evidence>
<dbReference type="GO" id="GO:0005783">
    <property type="term" value="C:endoplasmic reticulum"/>
    <property type="evidence" value="ECO:0007669"/>
    <property type="project" value="TreeGrafter"/>
</dbReference>
<dbReference type="CDD" id="cd02961">
    <property type="entry name" value="PDI_a_family"/>
    <property type="match status" value="1"/>
</dbReference>
<dbReference type="InterPro" id="IPR013766">
    <property type="entry name" value="Thioredoxin_domain"/>
</dbReference>
<sequence length="151" mass="17156">MLETLFGAEGEEMAKKLNQGEEVVPFLQSRSIKQLGERNFNKFLREKDTALVLFYQPDCHMCMSAKPHFMKAAINNPGRGRGYGIVDCSRETDLCDEEKIRKFPSFKLYVGGKLLGSYNQIPHYETLGEFVANAPAAPTNMNHKKHVRDDL</sequence>
<feature type="domain" description="Thioredoxin" evidence="1">
    <location>
        <begin position="33"/>
        <end position="131"/>
    </location>
</feature>
<gene>
    <name evidence="2" type="ORF">EGW08_022456</name>
</gene>
<protein>
    <recommendedName>
        <fullName evidence="1">Thioredoxin domain-containing protein</fullName>
    </recommendedName>
</protein>
<reference evidence="2 3" key="1">
    <citation type="submission" date="2019-01" db="EMBL/GenBank/DDBJ databases">
        <title>A draft genome assembly of the solar-powered sea slug Elysia chlorotica.</title>
        <authorList>
            <person name="Cai H."/>
            <person name="Li Q."/>
            <person name="Fang X."/>
            <person name="Li J."/>
            <person name="Curtis N.E."/>
            <person name="Altenburger A."/>
            <person name="Shibata T."/>
            <person name="Feng M."/>
            <person name="Maeda T."/>
            <person name="Schwartz J.A."/>
            <person name="Shigenobu S."/>
            <person name="Lundholm N."/>
            <person name="Nishiyama T."/>
            <person name="Yang H."/>
            <person name="Hasebe M."/>
            <person name="Li S."/>
            <person name="Pierce S.K."/>
            <person name="Wang J."/>
        </authorList>
    </citation>
    <scope>NUCLEOTIDE SEQUENCE [LARGE SCALE GENOMIC DNA]</scope>
    <source>
        <strain evidence="2">EC2010</strain>
        <tissue evidence="2">Whole organism of an adult</tissue>
    </source>
</reference>
<comment type="caution">
    <text evidence="2">The sequence shown here is derived from an EMBL/GenBank/DDBJ whole genome shotgun (WGS) entry which is preliminary data.</text>
</comment>
<dbReference type="SUPFAM" id="SSF52833">
    <property type="entry name" value="Thioredoxin-like"/>
    <property type="match status" value="1"/>
</dbReference>
<dbReference type="Gene3D" id="3.40.30.10">
    <property type="entry name" value="Glutaredoxin"/>
    <property type="match status" value="1"/>
</dbReference>
<dbReference type="OrthoDB" id="427280at2759"/>
<dbReference type="PANTHER" id="PTHR45672">
    <property type="entry name" value="PROTEIN DISULFIDE-ISOMERASE C17H9.14C-RELATED"/>
    <property type="match status" value="1"/>
</dbReference>
<accession>A0A3S1AXH2</accession>
<dbReference type="InterPro" id="IPR036249">
    <property type="entry name" value="Thioredoxin-like_sf"/>
</dbReference>
<organism evidence="2 3">
    <name type="scientific">Elysia chlorotica</name>
    <name type="common">Eastern emerald elysia</name>
    <name type="synonym">Sea slug</name>
    <dbReference type="NCBI Taxonomy" id="188477"/>
    <lineage>
        <taxon>Eukaryota</taxon>
        <taxon>Metazoa</taxon>
        <taxon>Spiralia</taxon>
        <taxon>Lophotrochozoa</taxon>
        <taxon>Mollusca</taxon>
        <taxon>Gastropoda</taxon>
        <taxon>Heterobranchia</taxon>
        <taxon>Euthyneura</taxon>
        <taxon>Panpulmonata</taxon>
        <taxon>Sacoglossa</taxon>
        <taxon>Placobranchoidea</taxon>
        <taxon>Plakobranchidae</taxon>
        <taxon>Elysia</taxon>
    </lineage>
</organism>
<evidence type="ECO:0000313" key="2">
    <source>
        <dbReference type="EMBL" id="RUS69781.1"/>
    </source>
</evidence>
<dbReference type="InterPro" id="IPR051063">
    <property type="entry name" value="PDI"/>
</dbReference>
<dbReference type="GO" id="GO:0003756">
    <property type="term" value="F:protein disulfide isomerase activity"/>
    <property type="evidence" value="ECO:0007669"/>
    <property type="project" value="TreeGrafter"/>
</dbReference>
<dbReference type="STRING" id="188477.A0A3S1AXH2"/>